<comment type="caution">
    <text evidence="3">The sequence shown here is derived from an EMBL/GenBank/DDBJ whole genome shotgun (WGS) entry which is preliminary data.</text>
</comment>
<evidence type="ECO:0000313" key="3">
    <source>
        <dbReference type="EMBL" id="ETR74200.1"/>
    </source>
</evidence>
<dbReference type="EMBL" id="ATBP01000018">
    <property type="protein sequence ID" value="ETR74200.1"/>
    <property type="molecule type" value="Genomic_DNA"/>
</dbReference>
<feature type="transmembrane region" description="Helical" evidence="1">
    <location>
        <begin position="71"/>
        <end position="95"/>
    </location>
</feature>
<evidence type="ECO:0000256" key="1">
    <source>
        <dbReference type="SAM" id="Phobius"/>
    </source>
</evidence>
<name>A0A1V1PHD4_9BACT</name>
<evidence type="ECO:0000313" key="4">
    <source>
        <dbReference type="Proteomes" id="UP000189670"/>
    </source>
</evidence>
<feature type="chain" id="PRO_5010718502" evidence="2">
    <location>
        <begin position="19"/>
        <end position="97"/>
    </location>
</feature>
<keyword evidence="1" id="KW-0812">Transmembrane</keyword>
<dbReference type="InterPro" id="IPR007039">
    <property type="entry name" value="TrbC/VirB2"/>
</dbReference>
<evidence type="ECO:0000256" key="2">
    <source>
        <dbReference type="SAM" id="SignalP"/>
    </source>
</evidence>
<dbReference type="Proteomes" id="UP000189670">
    <property type="component" value="Unassembled WGS sequence"/>
</dbReference>
<protein>
    <submittedName>
        <fullName evidence="3">Type IV secretion system protein VirB2</fullName>
    </submittedName>
</protein>
<dbReference type="Pfam" id="PF04956">
    <property type="entry name" value="TrbC"/>
    <property type="match status" value="1"/>
</dbReference>
<dbReference type="AlphaFoldDB" id="A0A1V1PHD4"/>
<feature type="signal peptide" evidence="2">
    <location>
        <begin position="1"/>
        <end position="18"/>
    </location>
</feature>
<organism evidence="3 4">
    <name type="scientific">Candidatus Magnetoglobus multicellularis str. Araruama</name>
    <dbReference type="NCBI Taxonomy" id="890399"/>
    <lineage>
        <taxon>Bacteria</taxon>
        <taxon>Pseudomonadati</taxon>
        <taxon>Thermodesulfobacteriota</taxon>
        <taxon>Desulfobacteria</taxon>
        <taxon>Desulfobacterales</taxon>
        <taxon>Desulfobacteraceae</taxon>
        <taxon>Candidatus Magnetoglobus</taxon>
    </lineage>
</organism>
<gene>
    <name evidence="3" type="primary">trbC</name>
    <name evidence="3" type="ORF">OMM_06481</name>
</gene>
<sequence length="97" mass="10312">MKTIIFFLMLSIPMHAWASSTGMPWEGPMNQILNSLTGPWLRFGSVVAIMSAGLALALGETSGFLKKMIMLVLGLSIACAASGWGLSFFGFAGGFCF</sequence>
<keyword evidence="2" id="KW-0732">Signal</keyword>
<keyword evidence="1" id="KW-1133">Transmembrane helix</keyword>
<reference evidence="4" key="1">
    <citation type="submission" date="2012-11" db="EMBL/GenBank/DDBJ databases">
        <authorList>
            <person name="Lucero-Rivera Y.E."/>
            <person name="Tovar-Ramirez D."/>
        </authorList>
    </citation>
    <scope>NUCLEOTIDE SEQUENCE [LARGE SCALE GENOMIC DNA]</scope>
    <source>
        <strain evidence="4">Araruama</strain>
    </source>
</reference>
<proteinExistence type="predicted"/>
<keyword evidence="1" id="KW-0472">Membrane</keyword>
<accession>A0A1V1PHD4</accession>
<feature type="transmembrane region" description="Helical" evidence="1">
    <location>
        <begin position="40"/>
        <end position="59"/>
    </location>
</feature>